<proteinExistence type="inferred from homology"/>
<dbReference type="AlphaFoldDB" id="A0A482W2K9"/>
<keyword evidence="6" id="KW-0464">Manganese</keyword>
<dbReference type="Pfam" id="PF00081">
    <property type="entry name" value="Sod_Fe_N"/>
    <property type="match status" value="1"/>
</dbReference>
<dbReference type="OrthoDB" id="239262at2759"/>
<keyword evidence="10" id="KW-1185">Reference proteome</keyword>
<dbReference type="SUPFAM" id="SSF46609">
    <property type="entry name" value="Fe,Mn superoxide dismutase (SOD), N-terminal domain"/>
    <property type="match status" value="1"/>
</dbReference>
<dbReference type="InterPro" id="IPR001189">
    <property type="entry name" value="Mn/Fe_SOD"/>
</dbReference>
<dbReference type="STRING" id="1661398.A0A482W2K9"/>
<comment type="similarity">
    <text evidence="2">Belongs to the iron/manganese superoxide dismutase family.</text>
</comment>
<dbReference type="InterPro" id="IPR050265">
    <property type="entry name" value="Fe/Mn_Superoxide_Dismutase"/>
</dbReference>
<evidence type="ECO:0000256" key="2">
    <source>
        <dbReference type="ARBA" id="ARBA00008714"/>
    </source>
</evidence>
<evidence type="ECO:0000313" key="9">
    <source>
        <dbReference type="EMBL" id="RZC38989.1"/>
    </source>
</evidence>
<evidence type="ECO:0000256" key="7">
    <source>
        <dbReference type="ARBA" id="ARBA00049204"/>
    </source>
</evidence>
<dbReference type="InterPro" id="IPR036324">
    <property type="entry name" value="Mn/Fe_SOD_N_sf"/>
</dbReference>
<evidence type="ECO:0000256" key="6">
    <source>
        <dbReference type="ARBA" id="ARBA00023211"/>
    </source>
</evidence>
<dbReference type="EC" id="1.15.1.1" evidence="3"/>
<accession>A0A482W2K9</accession>
<evidence type="ECO:0000259" key="8">
    <source>
        <dbReference type="Pfam" id="PF00081"/>
    </source>
</evidence>
<comment type="catalytic activity">
    <reaction evidence="7">
        <text>2 superoxide + 2 H(+) = H2O2 + O2</text>
        <dbReference type="Rhea" id="RHEA:20696"/>
        <dbReference type="ChEBI" id="CHEBI:15378"/>
        <dbReference type="ChEBI" id="CHEBI:15379"/>
        <dbReference type="ChEBI" id="CHEBI:16240"/>
        <dbReference type="ChEBI" id="CHEBI:18421"/>
        <dbReference type="EC" id="1.15.1.1"/>
    </reaction>
</comment>
<dbReference type="Proteomes" id="UP000292052">
    <property type="component" value="Unassembled WGS sequence"/>
</dbReference>
<dbReference type="PANTHER" id="PTHR11404">
    <property type="entry name" value="SUPEROXIDE DISMUTASE 2"/>
    <property type="match status" value="1"/>
</dbReference>
<dbReference type="PRINTS" id="PR01703">
    <property type="entry name" value="MNSODISMTASE"/>
</dbReference>
<keyword evidence="5" id="KW-0560">Oxidoreductase</keyword>
<comment type="function">
    <text evidence="1">Destroys superoxide anion radicals which are normally produced within the cells and which are toxic to biological systems.</text>
</comment>
<keyword evidence="4" id="KW-0479">Metal-binding</keyword>
<gene>
    <name evidence="9" type="ORF">BDFB_004428</name>
</gene>
<evidence type="ECO:0000256" key="1">
    <source>
        <dbReference type="ARBA" id="ARBA00002170"/>
    </source>
</evidence>
<reference evidence="9 10" key="1">
    <citation type="submission" date="2017-03" db="EMBL/GenBank/DDBJ databases">
        <title>Genome of the blue death feigning beetle - Asbolus verrucosus.</title>
        <authorList>
            <person name="Rider S.D."/>
        </authorList>
    </citation>
    <scope>NUCLEOTIDE SEQUENCE [LARGE SCALE GENOMIC DNA]</scope>
    <source>
        <strain evidence="9">Butters</strain>
        <tissue evidence="9">Head and leg muscle</tissue>
    </source>
</reference>
<dbReference type="InterPro" id="IPR019831">
    <property type="entry name" value="Mn/Fe_SOD_N"/>
</dbReference>
<dbReference type="GO" id="GO:0004784">
    <property type="term" value="F:superoxide dismutase activity"/>
    <property type="evidence" value="ECO:0007669"/>
    <property type="project" value="UniProtKB-EC"/>
</dbReference>
<sequence length="98" mass="11196">MIRKLITIAIKSSSRRVHSLLELPYPYQALEPVISSDILSLHHTRHHRAYTTNSNAADKKLKGAFSERDITAAISLEPALRFNRVQFKPLDFLEESHS</sequence>
<dbReference type="EMBL" id="QDEB01038222">
    <property type="protein sequence ID" value="RZC38989.1"/>
    <property type="molecule type" value="Genomic_DNA"/>
</dbReference>
<evidence type="ECO:0000256" key="5">
    <source>
        <dbReference type="ARBA" id="ARBA00023002"/>
    </source>
</evidence>
<organism evidence="9 10">
    <name type="scientific">Asbolus verrucosus</name>
    <name type="common">Desert ironclad beetle</name>
    <dbReference type="NCBI Taxonomy" id="1661398"/>
    <lineage>
        <taxon>Eukaryota</taxon>
        <taxon>Metazoa</taxon>
        <taxon>Ecdysozoa</taxon>
        <taxon>Arthropoda</taxon>
        <taxon>Hexapoda</taxon>
        <taxon>Insecta</taxon>
        <taxon>Pterygota</taxon>
        <taxon>Neoptera</taxon>
        <taxon>Endopterygota</taxon>
        <taxon>Coleoptera</taxon>
        <taxon>Polyphaga</taxon>
        <taxon>Cucujiformia</taxon>
        <taxon>Tenebrionidae</taxon>
        <taxon>Pimeliinae</taxon>
        <taxon>Asbolus</taxon>
    </lineage>
</organism>
<feature type="domain" description="Manganese/iron superoxide dismutase N-terminal" evidence="8">
    <location>
        <begin position="18"/>
        <end position="86"/>
    </location>
</feature>
<dbReference type="GO" id="GO:0030145">
    <property type="term" value="F:manganese ion binding"/>
    <property type="evidence" value="ECO:0007669"/>
    <property type="project" value="TreeGrafter"/>
</dbReference>
<evidence type="ECO:0000256" key="4">
    <source>
        <dbReference type="ARBA" id="ARBA00022723"/>
    </source>
</evidence>
<evidence type="ECO:0000256" key="3">
    <source>
        <dbReference type="ARBA" id="ARBA00012682"/>
    </source>
</evidence>
<protein>
    <recommendedName>
        <fullName evidence="3">superoxide dismutase</fullName>
        <ecNumber evidence="3">1.15.1.1</ecNumber>
    </recommendedName>
</protein>
<evidence type="ECO:0000313" key="10">
    <source>
        <dbReference type="Proteomes" id="UP000292052"/>
    </source>
</evidence>
<dbReference type="PANTHER" id="PTHR11404:SF6">
    <property type="entry name" value="SUPEROXIDE DISMUTASE [MN], MITOCHONDRIAL"/>
    <property type="match status" value="1"/>
</dbReference>
<comment type="caution">
    <text evidence="9">The sequence shown here is derived from an EMBL/GenBank/DDBJ whole genome shotgun (WGS) entry which is preliminary data.</text>
</comment>
<dbReference type="GO" id="GO:0005739">
    <property type="term" value="C:mitochondrion"/>
    <property type="evidence" value="ECO:0007669"/>
    <property type="project" value="TreeGrafter"/>
</dbReference>
<dbReference type="Gene3D" id="1.10.287.990">
    <property type="entry name" value="Fe,Mn superoxide dismutase (SOD) domain"/>
    <property type="match status" value="1"/>
</dbReference>
<name>A0A482W2K9_ASBVE</name>